<evidence type="ECO:0000313" key="3">
    <source>
        <dbReference type="Proteomes" id="UP000095282"/>
    </source>
</evidence>
<dbReference type="Gene3D" id="3.20.20.80">
    <property type="entry name" value="Glycosidases"/>
    <property type="match status" value="2"/>
</dbReference>
<dbReference type="GO" id="GO:0008061">
    <property type="term" value="F:chitin binding"/>
    <property type="evidence" value="ECO:0007669"/>
    <property type="project" value="InterPro"/>
</dbReference>
<protein>
    <submittedName>
        <fullName evidence="4">Glyco_18 domain-containing protein</fullName>
    </submittedName>
</protein>
<reference evidence="4" key="1">
    <citation type="submission" date="2016-11" db="UniProtKB">
        <authorList>
            <consortium name="WormBaseParasite"/>
        </authorList>
    </citation>
    <scope>IDENTIFICATION</scope>
</reference>
<dbReference type="WBParaSite" id="Csp11.Scaffold629.g7915.t1">
    <property type="protein sequence ID" value="Csp11.Scaffold629.g7915.t1"/>
    <property type="gene ID" value="Csp11.Scaffold629.g7915"/>
</dbReference>
<dbReference type="InterPro" id="IPR011583">
    <property type="entry name" value="Chitinase_II/V-like_cat"/>
</dbReference>
<feature type="transmembrane region" description="Helical" evidence="1">
    <location>
        <begin position="76"/>
        <end position="99"/>
    </location>
</feature>
<dbReference type="SUPFAM" id="SSF51445">
    <property type="entry name" value="(Trans)glycosidases"/>
    <property type="match status" value="1"/>
</dbReference>
<feature type="transmembrane region" description="Helical" evidence="1">
    <location>
        <begin position="36"/>
        <end position="56"/>
    </location>
</feature>
<dbReference type="SMART" id="SM00636">
    <property type="entry name" value="Glyco_18"/>
    <property type="match status" value="1"/>
</dbReference>
<dbReference type="InterPro" id="IPR029070">
    <property type="entry name" value="Chitinase_insertion_sf"/>
</dbReference>
<dbReference type="eggNOG" id="KOG2806">
    <property type="taxonomic scope" value="Eukaryota"/>
</dbReference>
<feature type="domain" description="GH18" evidence="2">
    <location>
        <begin position="134"/>
        <end position="482"/>
    </location>
</feature>
<dbReference type="InterPro" id="IPR017853">
    <property type="entry name" value="GH"/>
</dbReference>
<keyword evidence="1" id="KW-1133">Transmembrane helix</keyword>
<proteinExistence type="predicted"/>
<dbReference type="STRING" id="1561998.A0A1I7UCD9"/>
<keyword evidence="3" id="KW-1185">Reference proteome</keyword>
<dbReference type="PANTHER" id="PTHR46073:SF7">
    <property type="entry name" value="GH18 DOMAIN-CONTAINING PROTEIN"/>
    <property type="match status" value="1"/>
</dbReference>
<dbReference type="InterPro" id="IPR001223">
    <property type="entry name" value="Glyco_hydro18_cat"/>
</dbReference>
<organism evidence="3 4">
    <name type="scientific">Caenorhabditis tropicalis</name>
    <dbReference type="NCBI Taxonomy" id="1561998"/>
    <lineage>
        <taxon>Eukaryota</taxon>
        <taxon>Metazoa</taxon>
        <taxon>Ecdysozoa</taxon>
        <taxon>Nematoda</taxon>
        <taxon>Chromadorea</taxon>
        <taxon>Rhabditida</taxon>
        <taxon>Rhabditina</taxon>
        <taxon>Rhabditomorpha</taxon>
        <taxon>Rhabditoidea</taxon>
        <taxon>Rhabditidae</taxon>
        <taxon>Peloderinae</taxon>
        <taxon>Caenorhabditis</taxon>
    </lineage>
</organism>
<evidence type="ECO:0000313" key="4">
    <source>
        <dbReference type="WBParaSite" id="Csp11.Scaffold629.g7915.t1"/>
    </source>
</evidence>
<dbReference type="AlphaFoldDB" id="A0A1I7UCD9"/>
<dbReference type="Pfam" id="PF00704">
    <property type="entry name" value="Glyco_hydro_18"/>
    <property type="match status" value="1"/>
</dbReference>
<dbReference type="PANTHER" id="PTHR46073">
    <property type="entry name" value="CHITINASE"/>
    <property type="match status" value="1"/>
</dbReference>
<accession>A0A1I7UCD9</accession>
<keyword evidence="1" id="KW-0472">Membrane</keyword>
<evidence type="ECO:0000259" key="2">
    <source>
        <dbReference type="PROSITE" id="PS51910"/>
    </source>
</evidence>
<dbReference type="Gene3D" id="3.10.50.10">
    <property type="match status" value="1"/>
</dbReference>
<dbReference type="Proteomes" id="UP000095282">
    <property type="component" value="Unplaced"/>
</dbReference>
<evidence type="ECO:0000256" key="1">
    <source>
        <dbReference type="SAM" id="Phobius"/>
    </source>
</evidence>
<sequence>MDKSIVNAPLLPSIVSPNPLSGHTVNHGKYCKTVTLIFVVLFVSGVLAFGISVIIWHFADDNQVFISGIPPISTPWIVVILILCGILALGLPTAVWRFYGKLEEDSGNLSIRNVPVIRPEIIQIINSTLPVYEKKIIGYYDEFDKKDVLKKELEKLTHAIVACLKMNGNGSIEFKNNAAEQKFLSLKSKSKHLESSLKVMVSIGGYENSDYFSKIMASTRRRRKLTNSIVSFIKQHDINGVNIYWEHPPESQKFKYSKFLKKLRRKLDEQEDKDNKKYMISIVAPRARIDNWESGFDLDGIIDTVDFINVISLNYYGPWPNEWGSPVGPCAPLYSGVGSRSYFNVDHTIQYYIGETKRPDKLNIAIPFSVNLWRNVKEKLNPECEVFRNVELKDGKAEGQISMSRWTVDHEGWKLSPASWDKETRTSYIFDPVARTFLTFENEKSLAAKMDYVNEMRLGGVFVMSIRSEDDNEQLFNSLVSRNDLRNSRSNKYSNSPV</sequence>
<dbReference type="GO" id="GO:0005975">
    <property type="term" value="P:carbohydrate metabolic process"/>
    <property type="evidence" value="ECO:0007669"/>
    <property type="project" value="InterPro"/>
</dbReference>
<name>A0A1I7UCD9_9PELO</name>
<dbReference type="PROSITE" id="PS51910">
    <property type="entry name" value="GH18_2"/>
    <property type="match status" value="1"/>
</dbReference>
<keyword evidence="1" id="KW-0812">Transmembrane</keyword>